<gene>
    <name evidence="1" type="ORF">CEXT_92431</name>
</gene>
<accession>A0AAV4RJ95</accession>
<dbReference type="InterPro" id="IPR032675">
    <property type="entry name" value="LRR_dom_sf"/>
</dbReference>
<dbReference type="EMBL" id="BPLR01007866">
    <property type="protein sequence ID" value="GIY20300.1"/>
    <property type="molecule type" value="Genomic_DNA"/>
</dbReference>
<name>A0AAV4RJ95_CAEEX</name>
<sequence>MHCNNLKESKQISTGLSRLTDYKISTVSIWFCDVEPTIKSDAFKGPVIDEITFSYSTVYVENPPFKGQENSLKKLTFLFCFDEEDFVNSWSLSHLNNLKEVSFEKNDIKVLKNDWITSAGPNLRTVTFDNCKLEELEDKVFAKLEGLTTLFLMDNKISTLKRSMFPTPAENLRSISMR</sequence>
<dbReference type="Pfam" id="PF13855">
    <property type="entry name" value="LRR_8"/>
    <property type="match status" value="1"/>
</dbReference>
<dbReference type="Gene3D" id="3.80.10.10">
    <property type="entry name" value="Ribonuclease Inhibitor"/>
    <property type="match status" value="1"/>
</dbReference>
<dbReference type="AlphaFoldDB" id="A0AAV4RJ95"/>
<reference evidence="1 2" key="1">
    <citation type="submission" date="2021-06" db="EMBL/GenBank/DDBJ databases">
        <title>Caerostris extrusa draft genome.</title>
        <authorList>
            <person name="Kono N."/>
            <person name="Arakawa K."/>
        </authorList>
    </citation>
    <scope>NUCLEOTIDE SEQUENCE [LARGE SCALE GENOMIC DNA]</scope>
</reference>
<evidence type="ECO:0000313" key="1">
    <source>
        <dbReference type="EMBL" id="GIY20300.1"/>
    </source>
</evidence>
<proteinExistence type="predicted"/>
<dbReference type="SUPFAM" id="SSF52058">
    <property type="entry name" value="L domain-like"/>
    <property type="match status" value="1"/>
</dbReference>
<dbReference type="InterPro" id="IPR001611">
    <property type="entry name" value="Leu-rich_rpt"/>
</dbReference>
<protein>
    <submittedName>
        <fullName evidence="1">Uncharacterized protein</fullName>
    </submittedName>
</protein>
<comment type="caution">
    <text evidence="1">The sequence shown here is derived from an EMBL/GenBank/DDBJ whole genome shotgun (WGS) entry which is preliminary data.</text>
</comment>
<evidence type="ECO:0000313" key="2">
    <source>
        <dbReference type="Proteomes" id="UP001054945"/>
    </source>
</evidence>
<organism evidence="1 2">
    <name type="scientific">Caerostris extrusa</name>
    <name type="common">Bark spider</name>
    <name type="synonym">Caerostris bankana</name>
    <dbReference type="NCBI Taxonomy" id="172846"/>
    <lineage>
        <taxon>Eukaryota</taxon>
        <taxon>Metazoa</taxon>
        <taxon>Ecdysozoa</taxon>
        <taxon>Arthropoda</taxon>
        <taxon>Chelicerata</taxon>
        <taxon>Arachnida</taxon>
        <taxon>Araneae</taxon>
        <taxon>Araneomorphae</taxon>
        <taxon>Entelegynae</taxon>
        <taxon>Araneoidea</taxon>
        <taxon>Araneidae</taxon>
        <taxon>Caerostris</taxon>
    </lineage>
</organism>
<dbReference type="Proteomes" id="UP001054945">
    <property type="component" value="Unassembled WGS sequence"/>
</dbReference>
<keyword evidence="2" id="KW-1185">Reference proteome</keyword>